<evidence type="ECO:0000259" key="1">
    <source>
        <dbReference type="Pfam" id="PF01370"/>
    </source>
</evidence>
<gene>
    <name evidence="2" type="ORF">BI347_08120</name>
</gene>
<dbReference type="Gene3D" id="3.40.50.720">
    <property type="entry name" value="NAD(P)-binding Rossmann-like Domain"/>
    <property type="match status" value="1"/>
</dbReference>
<dbReference type="Proteomes" id="UP000180088">
    <property type="component" value="Unassembled WGS sequence"/>
</dbReference>
<reference evidence="2 3" key="1">
    <citation type="submission" date="2016-09" db="EMBL/GenBank/DDBJ databases">
        <title>Chromobacterium muskegensis sp. nov., an insecticidal bacterium isolated from Sphagnum bogs.</title>
        <authorList>
            <person name="Sparks M.E."/>
            <person name="Blackburn M.B."/>
            <person name="Gundersen-Rindal D.E."/>
            <person name="Mitchell A."/>
            <person name="Farrar R."/>
            <person name="Kuhar D."/>
        </authorList>
    </citation>
    <scope>NUCLEOTIDE SEQUENCE [LARGE SCALE GENOMIC DNA]</scope>
    <source>
        <strain evidence="2 3">37-2</strain>
    </source>
</reference>
<evidence type="ECO:0000313" key="3">
    <source>
        <dbReference type="Proteomes" id="UP000180088"/>
    </source>
</evidence>
<feature type="domain" description="NAD-dependent epimerase/dehydratase" evidence="1">
    <location>
        <begin position="2"/>
        <end position="222"/>
    </location>
</feature>
<dbReference type="GO" id="GO:0005737">
    <property type="term" value="C:cytoplasm"/>
    <property type="evidence" value="ECO:0007669"/>
    <property type="project" value="TreeGrafter"/>
</dbReference>
<dbReference type="RefSeq" id="WP_071115685.1">
    <property type="nucleotide sequence ID" value="NZ_MKCS01000001.1"/>
</dbReference>
<dbReference type="PANTHER" id="PTHR48079:SF6">
    <property type="entry name" value="NAD(P)-BINDING DOMAIN-CONTAINING PROTEIN-RELATED"/>
    <property type="match status" value="1"/>
</dbReference>
<comment type="caution">
    <text evidence="2">The sequence shown here is derived from an EMBL/GenBank/DDBJ whole genome shotgun (WGS) entry which is preliminary data.</text>
</comment>
<organism evidence="2 3">
    <name type="scientific">Chromobacterium sphagni</name>
    <dbReference type="NCBI Taxonomy" id="1903179"/>
    <lineage>
        <taxon>Bacteria</taxon>
        <taxon>Pseudomonadati</taxon>
        <taxon>Pseudomonadota</taxon>
        <taxon>Betaproteobacteria</taxon>
        <taxon>Neisseriales</taxon>
        <taxon>Chromobacteriaceae</taxon>
        <taxon>Chromobacterium</taxon>
    </lineage>
</organism>
<evidence type="ECO:0000313" key="2">
    <source>
        <dbReference type="EMBL" id="OHX13481.1"/>
    </source>
</evidence>
<dbReference type="Pfam" id="PF01370">
    <property type="entry name" value="Epimerase"/>
    <property type="match status" value="1"/>
</dbReference>
<dbReference type="PANTHER" id="PTHR48079">
    <property type="entry name" value="PROTEIN YEEZ"/>
    <property type="match status" value="1"/>
</dbReference>
<accession>A0A1S1X1T0</accession>
<sequence length="338" mass="36386">MILVTGASGCLGSHIVRALLDCGEKVAALKLAGDPAWQLRDVESRIEWRIGDLRDPASLATALQGMDSIYHAAGLSTPRPRDRQAMMEVNAEGTRRLLQAAQEAGVQRVVHISSIAAVGYPHAPADGRADETMAYNGASISYPYMHSKHAAEAIVRDFVTGGMDIVIVCPAAVIASGCDPQHGWGRIMLDIASGRLKAIPPGGISFIGHHDLAMGALAAMARGRSGERYILSSGDVRYRQLITAIANAAGVPPPGLILPPALLRGAARVLGHLEPLLNALLPDMRMTPGILELLWREKFYDIRKARAELGFVPRQSLADAVTEAWRWLHLRSPKETSR</sequence>
<dbReference type="AlphaFoldDB" id="A0A1S1X1T0"/>
<dbReference type="EMBL" id="MKCS01000001">
    <property type="protein sequence ID" value="OHX13481.1"/>
    <property type="molecule type" value="Genomic_DNA"/>
</dbReference>
<dbReference type="InterPro" id="IPR051783">
    <property type="entry name" value="NAD(P)-dependent_oxidoreduct"/>
</dbReference>
<dbReference type="STRING" id="1903179.BI347_08120"/>
<dbReference type="InterPro" id="IPR001509">
    <property type="entry name" value="Epimerase_deHydtase"/>
</dbReference>
<dbReference type="OrthoDB" id="9801056at2"/>
<dbReference type="SUPFAM" id="SSF51735">
    <property type="entry name" value="NAD(P)-binding Rossmann-fold domains"/>
    <property type="match status" value="1"/>
</dbReference>
<proteinExistence type="predicted"/>
<name>A0A1S1X1T0_9NEIS</name>
<dbReference type="InterPro" id="IPR036291">
    <property type="entry name" value="NAD(P)-bd_dom_sf"/>
</dbReference>
<protein>
    <recommendedName>
        <fullName evidence="1">NAD-dependent epimerase/dehydratase domain-containing protein</fullName>
    </recommendedName>
</protein>
<dbReference type="GO" id="GO:0004029">
    <property type="term" value="F:aldehyde dehydrogenase (NAD+) activity"/>
    <property type="evidence" value="ECO:0007669"/>
    <property type="project" value="TreeGrafter"/>
</dbReference>